<dbReference type="EMBL" id="JBHSPA010000094">
    <property type="protein sequence ID" value="MFC5833481.1"/>
    <property type="molecule type" value="Genomic_DNA"/>
</dbReference>
<dbReference type="Pfam" id="PF23189">
    <property type="entry name" value="UPF0261_C"/>
    <property type="match status" value="1"/>
</dbReference>
<keyword evidence="4" id="KW-1185">Reference proteome</keyword>
<dbReference type="NCBIfam" id="NF002674">
    <property type="entry name" value="PRK02399.1-2"/>
    <property type="match status" value="1"/>
</dbReference>
<gene>
    <name evidence="3" type="ORF">ACFPZ3_57365</name>
</gene>
<feature type="domain" description="UPF0261" evidence="1">
    <location>
        <begin position="3"/>
        <end position="175"/>
    </location>
</feature>
<accession>A0ABW1D8U1</accession>
<evidence type="ECO:0000313" key="3">
    <source>
        <dbReference type="EMBL" id="MFC5833481.1"/>
    </source>
</evidence>
<dbReference type="Pfam" id="PF06792">
    <property type="entry name" value="UPF0261"/>
    <property type="match status" value="1"/>
</dbReference>
<organism evidence="3 4">
    <name type="scientific">Nonomuraea insulae</name>
    <dbReference type="NCBI Taxonomy" id="1616787"/>
    <lineage>
        <taxon>Bacteria</taxon>
        <taxon>Bacillati</taxon>
        <taxon>Actinomycetota</taxon>
        <taxon>Actinomycetes</taxon>
        <taxon>Streptosporangiales</taxon>
        <taxon>Streptosporangiaceae</taxon>
        <taxon>Nonomuraea</taxon>
    </lineage>
</organism>
<evidence type="ECO:0000259" key="2">
    <source>
        <dbReference type="Pfam" id="PF23189"/>
    </source>
</evidence>
<sequence>MARVALIGTYDTKGSEYHFLRKTLETAGVDSLTVDAGVLTDSAGVDIGNAAVADAGGSSLQELRALNDRGRAVEVMAAGARKLVRDLVDQGVIQGVLGLGGTGGTTLVTTVMRALPIGFPKVMVSTVAAGDTRQYFGTSDITMMYSVVDIAGLNSVSLPILANAAGAIAGMVQVKATDAPSGRPVVAATMFGVTTPAVQTARARLESHGYEVLVFHATGVGGASMESLIESGMIAGVLDLTTTELADELVGGVFSAGSTRLTAAGRAGIPQVVSFGALDMVNFGPKDSVPAEFRERTLHVHNASVTLMRTTVDESRTLGRRIAERLNTAQGPVTAVIPLQGVSAIDMAGQPFHDPEADTALFGGFEANVSPRVTVVKRHAHINDPDLATEMADLLHQQILNSSGEQ</sequence>
<dbReference type="Gene3D" id="3.40.50.12020">
    <property type="entry name" value="Uncharacterised protein family UPF0261, NN domain"/>
    <property type="match status" value="1"/>
</dbReference>
<dbReference type="RefSeq" id="WP_379522907.1">
    <property type="nucleotide sequence ID" value="NZ_JBHSPA010000094.1"/>
</dbReference>
<comment type="caution">
    <text evidence="3">The sequence shown here is derived from an EMBL/GenBank/DDBJ whole genome shotgun (WGS) entry which is preliminary data.</text>
</comment>
<dbReference type="InterPro" id="IPR051353">
    <property type="entry name" value="Tobamovirus_resist_UPF0261"/>
</dbReference>
<dbReference type="PANTHER" id="PTHR31862:SF1">
    <property type="entry name" value="UPF0261 DOMAIN PROTEIN (AFU_ORTHOLOGUE AFUA_1G10120)"/>
    <property type="match status" value="1"/>
</dbReference>
<evidence type="ECO:0000259" key="1">
    <source>
        <dbReference type="Pfam" id="PF06792"/>
    </source>
</evidence>
<dbReference type="InterPro" id="IPR044122">
    <property type="entry name" value="UPF0261_N"/>
</dbReference>
<dbReference type="InterPro" id="IPR008322">
    <property type="entry name" value="UPF0261"/>
</dbReference>
<dbReference type="PANTHER" id="PTHR31862">
    <property type="entry name" value="UPF0261 DOMAIN PROTEIN (AFU_ORTHOLOGUE AFUA_1G10120)"/>
    <property type="match status" value="1"/>
</dbReference>
<feature type="domain" description="UPF0261" evidence="2">
    <location>
        <begin position="183"/>
        <end position="397"/>
    </location>
</feature>
<dbReference type="InterPro" id="IPR056778">
    <property type="entry name" value="UPF0261_C"/>
</dbReference>
<dbReference type="Gene3D" id="3.40.50.12030">
    <property type="entry name" value="Uncharacterised protein family UPF0261, NC domain"/>
    <property type="match status" value="1"/>
</dbReference>
<protein>
    <submittedName>
        <fullName evidence="3">Tm-1-like ATP-binding domain-containing protein</fullName>
    </submittedName>
</protein>
<evidence type="ECO:0000313" key="4">
    <source>
        <dbReference type="Proteomes" id="UP001596058"/>
    </source>
</evidence>
<dbReference type="PIRSF" id="PIRSF033271">
    <property type="entry name" value="UCP033271"/>
    <property type="match status" value="1"/>
</dbReference>
<reference evidence="4" key="1">
    <citation type="journal article" date="2019" name="Int. J. Syst. Evol. Microbiol.">
        <title>The Global Catalogue of Microorganisms (GCM) 10K type strain sequencing project: providing services to taxonomists for standard genome sequencing and annotation.</title>
        <authorList>
            <consortium name="The Broad Institute Genomics Platform"/>
            <consortium name="The Broad Institute Genome Sequencing Center for Infectious Disease"/>
            <person name="Wu L."/>
            <person name="Ma J."/>
        </authorList>
    </citation>
    <scope>NUCLEOTIDE SEQUENCE [LARGE SCALE GENOMIC DNA]</scope>
    <source>
        <strain evidence="4">CCUG 53903</strain>
    </source>
</reference>
<name>A0ABW1D8U1_9ACTN</name>
<proteinExistence type="predicted"/>
<dbReference type="CDD" id="cd15488">
    <property type="entry name" value="Tm-1-like"/>
    <property type="match status" value="1"/>
</dbReference>
<dbReference type="Proteomes" id="UP001596058">
    <property type="component" value="Unassembled WGS sequence"/>
</dbReference>